<dbReference type="Pfam" id="PF19050">
    <property type="entry name" value="PhoD_2"/>
    <property type="match status" value="1"/>
</dbReference>
<feature type="compositionally biased region" description="Polar residues" evidence="1">
    <location>
        <begin position="131"/>
        <end position="143"/>
    </location>
</feature>
<gene>
    <name evidence="3" type="ORF">BDY17DRAFT_302103</name>
</gene>
<protein>
    <recommendedName>
        <fullName evidence="2">WW domain-containing protein</fullName>
    </recommendedName>
</protein>
<feature type="compositionally biased region" description="Low complexity" evidence="1">
    <location>
        <begin position="354"/>
        <end position="371"/>
    </location>
</feature>
<feature type="compositionally biased region" description="Low complexity" evidence="1">
    <location>
        <begin position="54"/>
        <end position="63"/>
    </location>
</feature>
<dbReference type="SMART" id="SM00456">
    <property type="entry name" value="WW"/>
    <property type="match status" value="1"/>
</dbReference>
<feature type="compositionally biased region" description="Polar residues" evidence="1">
    <location>
        <begin position="412"/>
        <end position="422"/>
    </location>
</feature>
<organism evidence="3 4">
    <name type="scientific">Neohortaea acidophila</name>
    <dbReference type="NCBI Taxonomy" id="245834"/>
    <lineage>
        <taxon>Eukaryota</taxon>
        <taxon>Fungi</taxon>
        <taxon>Dikarya</taxon>
        <taxon>Ascomycota</taxon>
        <taxon>Pezizomycotina</taxon>
        <taxon>Dothideomycetes</taxon>
        <taxon>Dothideomycetidae</taxon>
        <taxon>Mycosphaerellales</taxon>
        <taxon>Teratosphaeriaceae</taxon>
        <taxon>Neohortaea</taxon>
    </lineage>
</organism>
<feature type="compositionally biased region" description="Polar residues" evidence="1">
    <location>
        <begin position="202"/>
        <end position="221"/>
    </location>
</feature>
<feature type="compositionally biased region" description="Polar residues" evidence="1">
    <location>
        <begin position="272"/>
        <end position="281"/>
    </location>
</feature>
<dbReference type="PROSITE" id="PS01159">
    <property type="entry name" value="WW_DOMAIN_1"/>
    <property type="match status" value="1"/>
</dbReference>
<reference evidence="3" key="1">
    <citation type="journal article" date="2020" name="Stud. Mycol.">
        <title>101 Dothideomycetes genomes: a test case for predicting lifestyles and emergence of pathogens.</title>
        <authorList>
            <person name="Haridas S."/>
            <person name="Albert R."/>
            <person name="Binder M."/>
            <person name="Bloem J."/>
            <person name="Labutti K."/>
            <person name="Salamov A."/>
            <person name="Andreopoulos B."/>
            <person name="Baker S."/>
            <person name="Barry K."/>
            <person name="Bills G."/>
            <person name="Bluhm B."/>
            <person name="Cannon C."/>
            <person name="Castanera R."/>
            <person name="Culley D."/>
            <person name="Daum C."/>
            <person name="Ezra D."/>
            <person name="Gonzalez J."/>
            <person name="Henrissat B."/>
            <person name="Kuo A."/>
            <person name="Liang C."/>
            <person name="Lipzen A."/>
            <person name="Lutzoni F."/>
            <person name="Magnuson J."/>
            <person name="Mondo S."/>
            <person name="Nolan M."/>
            <person name="Ohm R."/>
            <person name="Pangilinan J."/>
            <person name="Park H.-J."/>
            <person name="Ramirez L."/>
            <person name="Alfaro M."/>
            <person name="Sun H."/>
            <person name="Tritt A."/>
            <person name="Yoshinaga Y."/>
            <person name="Zwiers L.-H."/>
            <person name="Turgeon B."/>
            <person name="Goodwin S."/>
            <person name="Spatafora J."/>
            <person name="Crous P."/>
            <person name="Grigoriev I."/>
        </authorList>
    </citation>
    <scope>NUCLEOTIDE SEQUENCE</scope>
    <source>
        <strain evidence="3">CBS 113389</strain>
    </source>
</reference>
<dbReference type="EMBL" id="MU001639">
    <property type="protein sequence ID" value="KAF2480627.1"/>
    <property type="molecule type" value="Genomic_DNA"/>
</dbReference>
<feature type="compositionally biased region" description="Low complexity" evidence="1">
    <location>
        <begin position="446"/>
        <end position="466"/>
    </location>
</feature>
<evidence type="ECO:0000313" key="4">
    <source>
        <dbReference type="Proteomes" id="UP000799767"/>
    </source>
</evidence>
<evidence type="ECO:0000256" key="1">
    <source>
        <dbReference type="SAM" id="MobiDB-lite"/>
    </source>
</evidence>
<dbReference type="GeneID" id="54475361"/>
<accession>A0A6A6PMZ5</accession>
<feature type="compositionally biased region" description="Acidic residues" evidence="1">
    <location>
        <begin position="184"/>
        <end position="199"/>
    </location>
</feature>
<dbReference type="CDD" id="cd00201">
    <property type="entry name" value="WW"/>
    <property type="match status" value="1"/>
</dbReference>
<feature type="compositionally biased region" description="Polar residues" evidence="1">
    <location>
        <begin position="248"/>
        <end position="261"/>
    </location>
</feature>
<dbReference type="RefSeq" id="XP_033587197.1">
    <property type="nucleotide sequence ID" value="XM_033734359.1"/>
</dbReference>
<feature type="compositionally biased region" description="Pro residues" evidence="1">
    <location>
        <begin position="388"/>
        <end position="397"/>
    </location>
</feature>
<dbReference type="FunFam" id="2.20.70.10:FF:000028">
    <property type="entry name" value="WW domain-containing protein"/>
    <property type="match status" value="1"/>
</dbReference>
<dbReference type="GO" id="GO:0016020">
    <property type="term" value="C:membrane"/>
    <property type="evidence" value="ECO:0007669"/>
    <property type="project" value="TreeGrafter"/>
</dbReference>
<dbReference type="PANTHER" id="PTHR46689">
    <property type="entry name" value="MEMBRANE PROTEIN, PUTATIVE-RELATED"/>
    <property type="match status" value="1"/>
</dbReference>
<dbReference type="PROSITE" id="PS50020">
    <property type="entry name" value="WW_DOMAIN_2"/>
    <property type="match status" value="1"/>
</dbReference>
<dbReference type="Gene3D" id="2.20.70.10">
    <property type="match status" value="1"/>
</dbReference>
<feature type="region of interest" description="Disordered" evidence="1">
    <location>
        <begin position="1"/>
        <end position="473"/>
    </location>
</feature>
<sequence length="1224" mass="132013">MTMASSKHDNELWLNDTAETSHDEPPQPLRIVKQPASSSANSLPTQQWAQYQAPSSSTTHYGPPTSPPPTGGLPNPRRAPALSSRSGTPAEERGGGGRSMASSDASSGAGSGSGGVATRPPRARFEANDPNRPTGQWSPSNPAGTIGALAQRRGAPAKNVHTADAPVPPDSPGGPEPPYKSEDEHADEADESAGEDEEGTLFQISPRNSIRSEGSEASQQYYPPPLGAAPPQTSAAGLSLPDPAGVNRLNSTASISTTKGNRGSPPPPETPATDTMPTNGLTGIEARYAASQAQSAAAAARQAQYSSPPPQQQAAGAESGRWSPTERPGTSPHGPPVMFQGNEEVQSRGSDVPSQQQRSRQGSGQSRTQTGAPLEGEVNRLNLHEEPPPAYEPPPAGTPNSQYPNEKGRYANTPQATGSGASASARKPPTADPNVSQHPAFANDTNQPQPQRNRQGSSSPQQQNGGLPPGMSPILVAHANQVAIQQPQPQQPVSPPPLPEGWIAHLDNNSGQYYYIHLPTQSTQWEFPKGPTPLSLSEPMSPTGTYVGQPFSPVGSVFKQPLSPGFPVNQQANAGTYDRLSMAAIASPTVAGFTGPPPPTAGVDMFKVAPTNGVYFGPYLRYTNLDLERGLWLGSIMLITDAQQPPTIHIHQSVDLSPSPRQLKAHPIHSHQRWVFYRYDVDLKMDEQGPAKWTYAITSHLGCTRYEFLVAGRYETSWRFVAHSGNDFALNVNANERSRLGGIPLMWKDVLLKHQECGGFHAQIGLGGQIYADRLWKDIPALKQWTQTSGKENRKNAPWSPKMDEDVVHAFFHYYTSHFDQPAVREAFAQIPQICCLDDHDIFDGWGSYPEYMQQSHIFRNIGRIGIDMFLLFQHHTTHEILRNVSNDVDLFTITGQGWHFIKFLGPAVVVVGPDTRSERTTTQVLAGPSYQGLFPKVAVLPPSVQHCIWLLPVPIIYPRLEGVEQVANTVATGKKFVTGGFNMAGKVVGGLAGVVGAKGMVNSGFDGVKKAVGKSGLMQGVLSPFGEIDMLDELRDLWTHESKDLERTYLIRTLQGIAHNKSMRMTFLSGSVNVCGAGLVHDPSKLSDHKTMYQLITASIVNAPTPGYVLKLLHNNKPLYIPQNGHRSTPSVPTDTKEDMMEIFAADVDGRPRDLRRLMGRRNYLACVIYDPVTVGNSGFPSGGPQESGKLSLAADFMVQNEGAFGQPMKYGPVVVPCLEYGR</sequence>
<evidence type="ECO:0000313" key="3">
    <source>
        <dbReference type="EMBL" id="KAF2480627.1"/>
    </source>
</evidence>
<dbReference type="Gene3D" id="3.60.21.70">
    <property type="entry name" value="PhoD-like phosphatase"/>
    <property type="match status" value="1"/>
</dbReference>
<dbReference type="InterPro" id="IPR018946">
    <property type="entry name" value="PhoD-like_MPP"/>
</dbReference>
<dbReference type="Pfam" id="PF00397">
    <property type="entry name" value="WW"/>
    <property type="match status" value="1"/>
</dbReference>
<dbReference type="InterPro" id="IPR043904">
    <property type="entry name" value="PhoD_2-like"/>
</dbReference>
<dbReference type="SUPFAM" id="SSF51045">
    <property type="entry name" value="WW domain"/>
    <property type="match status" value="1"/>
</dbReference>
<feature type="compositionally biased region" description="Polar residues" evidence="1">
    <location>
        <begin position="343"/>
        <end position="353"/>
    </location>
</feature>
<feature type="compositionally biased region" description="Pro residues" evidence="1">
    <location>
        <begin position="166"/>
        <end position="178"/>
    </location>
</feature>
<feature type="compositionally biased region" description="Polar residues" evidence="1">
    <location>
        <begin position="35"/>
        <end position="53"/>
    </location>
</feature>
<keyword evidence="4" id="KW-1185">Reference proteome</keyword>
<dbReference type="InterPro" id="IPR001202">
    <property type="entry name" value="WW_dom"/>
</dbReference>
<feature type="compositionally biased region" description="Low complexity" evidence="1">
    <location>
        <begin position="99"/>
        <end position="108"/>
    </location>
</feature>
<name>A0A6A6PMZ5_9PEZI</name>
<proteinExistence type="predicted"/>
<feature type="domain" description="WW" evidence="2">
    <location>
        <begin position="496"/>
        <end position="530"/>
    </location>
</feature>
<dbReference type="InterPro" id="IPR036020">
    <property type="entry name" value="WW_dom_sf"/>
</dbReference>
<dbReference type="InterPro" id="IPR038607">
    <property type="entry name" value="PhoD-like_sf"/>
</dbReference>
<dbReference type="Proteomes" id="UP000799767">
    <property type="component" value="Unassembled WGS sequence"/>
</dbReference>
<dbReference type="AlphaFoldDB" id="A0A6A6PMZ5"/>
<dbReference type="CDD" id="cd07389">
    <property type="entry name" value="MPP_PhoD"/>
    <property type="match status" value="1"/>
</dbReference>
<dbReference type="OrthoDB" id="2419400at2759"/>
<feature type="compositionally biased region" description="Low complexity" evidence="1">
    <location>
        <begin position="286"/>
        <end position="306"/>
    </location>
</feature>
<dbReference type="PANTHER" id="PTHR46689:SF2">
    <property type="entry name" value="WW DOMAIN PROTEIN (AFU_ORTHOLOGUE AFUA_6G06520)"/>
    <property type="match status" value="1"/>
</dbReference>
<feature type="compositionally biased region" description="Basic and acidic residues" evidence="1">
    <location>
        <begin position="1"/>
        <end position="11"/>
    </location>
</feature>
<evidence type="ECO:0000259" key="2">
    <source>
        <dbReference type="PROSITE" id="PS50020"/>
    </source>
</evidence>